<comment type="caution">
    <text evidence="1">The sequence shown here is derived from an EMBL/GenBank/DDBJ whole genome shotgun (WGS) entry which is preliminary data.</text>
</comment>
<dbReference type="Proteomes" id="UP001596253">
    <property type="component" value="Unassembled WGS sequence"/>
</dbReference>
<proteinExistence type="predicted"/>
<protein>
    <submittedName>
        <fullName evidence="1">Uncharacterized protein</fullName>
    </submittedName>
</protein>
<dbReference type="EMBL" id="JBHSSD010000034">
    <property type="protein sequence ID" value="MFC6164421.1"/>
    <property type="molecule type" value="Genomic_DNA"/>
</dbReference>
<gene>
    <name evidence="1" type="ORF">ACFP3T_07050</name>
</gene>
<keyword evidence="2" id="KW-1185">Reference proteome</keyword>
<organism evidence="1 2">
    <name type="scientific">Lactiplantibacillus dongliensis</name>
    <dbReference type="NCBI Taxonomy" id="2559919"/>
    <lineage>
        <taxon>Bacteria</taxon>
        <taxon>Bacillati</taxon>
        <taxon>Bacillota</taxon>
        <taxon>Bacilli</taxon>
        <taxon>Lactobacillales</taxon>
        <taxon>Lactobacillaceae</taxon>
        <taxon>Lactiplantibacillus</taxon>
    </lineage>
</organism>
<reference evidence="2" key="1">
    <citation type="journal article" date="2019" name="Int. J. Syst. Evol. Microbiol.">
        <title>The Global Catalogue of Microorganisms (GCM) 10K type strain sequencing project: providing services to taxonomists for standard genome sequencing and annotation.</title>
        <authorList>
            <consortium name="The Broad Institute Genomics Platform"/>
            <consortium name="The Broad Institute Genome Sequencing Center for Infectious Disease"/>
            <person name="Wu L."/>
            <person name="Ma J."/>
        </authorList>
    </citation>
    <scope>NUCLEOTIDE SEQUENCE [LARGE SCALE GENOMIC DNA]</scope>
    <source>
        <strain evidence="2">CCM 8932</strain>
    </source>
</reference>
<evidence type="ECO:0000313" key="1">
    <source>
        <dbReference type="EMBL" id="MFC6164421.1"/>
    </source>
</evidence>
<dbReference type="RefSeq" id="WP_137639514.1">
    <property type="nucleotide sequence ID" value="NZ_BJDK01000006.1"/>
</dbReference>
<accession>A0ABW1R6U5</accession>
<name>A0ABW1R6U5_9LACO</name>
<evidence type="ECO:0000313" key="2">
    <source>
        <dbReference type="Proteomes" id="UP001596253"/>
    </source>
</evidence>
<sequence length="53" mass="6006">MKYLKPIDEVAKELAPFTDEDQERYLKLLAAFGLPLNEADLKVDDGHSQSVEN</sequence>